<dbReference type="GeneID" id="101505019"/>
<evidence type="ECO:0000259" key="1">
    <source>
        <dbReference type="Pfam" id="PF13960"/>
    </source>
</evidence>
<evidence type="ECO:0000313" key="3">
    <source>
        <dbReference type="Proteomes" id="UP000087171"/>
    </source>
</evidence>
<dbReference type="PANTHER" id="PTHR10775:SF193">
    <property type="entry name" value="DUF4216 DOMAIN-CONTAINING PROTEIN"/>
    <property type="match status" value="1"/>
</dbReference>
<dbReference type="PANTHER" id="PTHR10775">
    <property type="entry name" value="OS08G0208400 PROTEIN"/>
    <property type="match status" value="1"/>
</dbReference>
<feature type="domain" description="Transposase-associated" evidence="2">
    <location>
        <begin position="7"/>
        <end position="87"/>
    </location>
</feature>
<dbReference type="Pfam" id="PF13960">
    <property type="entry name" value="DUF4218"/>
    <property type="match status" value="1"/>
</dbReference>
<evidence type="ECO:0000313" key="4">
    <source>
        <dbReference type="RefSeq" id="XP_027187217.1"/>
    </source>
</evidence>
<dbReference type="Pfam" id="PF02992">
    <property type="entry name" value="Transposase_21"/>
    <property type="match status" value="1"/>
</dbReference>
<proteinExistence type="predicted"/>
<feature type="domain" description="DUF4218" evidence="1">
    <location>
        <begin position="702"/>
        <end position="815"/>
    </location>
</feature>
<dbReference type="OrthoDB" id="1418912at2759"/>
<dbReference type="RefSeq" id="XP_027187217.1">
    <property type="nucleotide sequence ID" value="XM_027331416.1"/>
</dbReference>
<organism evidence="3 4">
    <name type="scientific">Cicer arietinum</name>
    <name type="common">Chickpea</name>
    <name type="synonym">Garbanzo</name>
    <dbReference type="NCBI Taxonomy" id="3827"/>
    <lineage>
        <taxon>Eukaryota</taxon>
        <taxon>Viridiplantae</taxon>
        <taxon>Streptophyta</taxon>
        <taxon>Embryophyta</taxon>
        <taxon>Tracheophyta</taxon>
        <taxon>Spermatophyta</taxon>
        <taxon>Magnoliopsida</taxon>
        <taxon>eudicotyledons</taxon>
        <taxon>Gunneridae</taxon>
        <taxon>Pentapetalae</taxon>
        <taxon>rosids</taxon>
        <taxon>fabids</taxon>
        <taxon>Fabales</taxon>
        <taxon>Fabaceae</taxon>
        <taxon>Papilionoideae</taxon>
        <taxon>50 kb inversion clade</taxon>
        <taxon>NPAAA clade</taxon>
        <taxon>Hologalegina</taxon>
        <taxon>IRL clade</taxon>
        <taxon>Cicereae</taxon>
        <taxon>Cicer</taxon>
    </lineage>
</organism>
<gene>
    <name evidence="4" type="primary">LOC101505019</name>
</gene>
<dbReference type="Pfam" id="PF13963">
    <property type="entry name" value="Transpos_assoc"/>
    <property type="match status" value="1"/>
</dbReference>
<dbReference type="Proteomes" id="UP000087171">
    <property type="component" value="Unplaced"/>
</dbReference>
<dbReference type="InterPro" id="IPR029480">
    <property type="entry name" value="Transpos_assoc"/>
</dbReference>
<dbReference type="InterPro" id="IPR004242">
    <property type="entry name" value="Transposase_21"/>
</dbReference>
<name>A0A3Q7Y7P3_CICAR</name>
<dbReference type="PaxDb" id="3827-XP_004517042.1"/>
<accession>A0A3Q7Y7P3</accession>
<sequence>MEIPEHRKWMVNRMGPDQRRVTDEYMAGVFEVAQFAWAQEKFKKEGKLRCPCKICKCKKHQLVGDVMGHLCMKGFMDGYYYWTNHGEKRPPIPPVVSNNYYKCSGVREDFNDFEQMVMDVAGPSLGTYIEQQTDDCGDQIREDPNPEAKIFFDMLKAAQAPLYNGCENYSELSAAIQALSIKSDFNISETCFNQWMDFMGKALPNDNRMPENFYRAKKSVEKLGLGCIKIHCCPNGCMIYYFPDDKNLRSCKICGEDRYKSVIRNGKAREVPLKKMWYFPLIPRLQRLYSSMQTASQMRWHRENIRDPGYLSHPSDGEAWKHFDERYPEFSMDPRNVRLGLCADGFAPFDQTGRTYSCWPIILTPYNLPPWMCMRREFLFLTIIIPGPSNPKGKIDVYMQPLIDDLKLLWNSGVMTYDVSLQQNFIMKACLLWTIIDFPAYGMLSGWMTMGKLACPICMENTKAFTLQHSRKTTFFDCHRQFLPFDHCYRRNKNSFRKRKDETTLPPQRLTNEEIWEKVKHLPSIIGPPYDNLSGYGVFHNWTKKSIFWELPYWKTNLLPHNLDVMHIERNVFLNILYTIMDTKGKTKDTFNARLHLADICRRKDLELQDGGGGKLKKPKANYTLTKQQRLFVCEWIKKLKLPDGYASTLSRCVDMREAKLFGMKSHDCHVFLQHFLPIAFKALPKPIWNTLTEFSQFFRELTSPLLKEDNIRVMEQNIPIILCKLEQIFPPSFFDSMEHLPIHLPFEARVGGPVQYRWMYPFERFIRTLKDKVTNTAAVEGSICEAYLVEETSTFASYYYPPDVPCRRTRVPRNDDGGEGCFAAQPLSIFNYPGRPSRKCTSCFLEEREMKAAQLYVLLNCPEVEPFLS</sequence>
<dbReference type="InterPro" id="IPR025452">
    <property type="entry name" value="DUF4218"/>
</dbReference>
<dbReference type="KEGG" id="cam:101505019"/>
<protein>
    <submittedName>
        <fullName evidence="4">Uncharacterized protein LOC101505019</fullName>
    </submittedName>
</protein>
<evidence type="ECO:0000259" key="2">
    <source>
        <dbReference type="Pfam" id="PF13963"/>
    </source>
</evidence>
<dbReference type="AlphaFoldDB" id="A0A3Q7Y7P3"/>
<keyword evidence="3" id="KW-1185">Reference proteome</keyword>
<reference evidence="4" key="1">
    <citation type="submission" date="2025-08" db="UniProtKB">
        <authorList>
            <consortium name="RefSeq"/>
        </authorList>
    </citation>
    <scope>IDENTIFICATION</scope>
    <source>
        <tissue evidence="4">Etiolated seedlings</tissue>
    </source>
</reference>